<evidence type="ECO:0000256" key="2">
    <source>
        <dbReference type="ARBA" id="ARBA00022692"/>
    </source>
</evidence>
<dbReference type="AlphaFoldDB" id="A0A5B2X8V5"/>
<keyword evidence="4" id="KW-0472">Membrane</keyword>
<dbReference type="Pfam" id="PF04228">
    <property type="entry name" value="Zn_peptidase"/>
    <property type="match status" value="1"/>
</dbReference>
<proteinExistence type="predicted"/>
<dbReference type="SUPFAM" id="SSF55486">
    <property type="entry name" value="Metalloproteases ('zincins'), catalytic domain"/>
    <property type="match status" value="1"/>
</dbReference>
<evidence type="ECO:0000313" key="7">
    <source>
        <dbReference type="Proteomes" id="UP000323454"/>
    </source>
</evidence>
<keyword evidence="6" id="KW-0378">Hydrolase</keyword>
<dbReference type="GO" id="GO:0004177">
    <property type="term" value="F:aminopeptidase activity"/>
    <property type="evidence" value="ECO:0007669"/>
    <property type="project" value="UniProtKB-KW"/>
</dbReference>
<dbReference type="InterPro" id="IPR007343">
    <property type="entry name" value="Uncharacterised_pept_Zn_put"/>
</dbReference>
<evidence type="ECO:0000256" key="3">
    <source>
        <dbReference type="ARBA" id="ARBA00022989"/>
    </source>
</evidence>
<reference evidence="6 7" key="2">
    <citation type="submission" date="2019-09" db="EMBL/GenBank/DDBJ databases">
        <authorList>
            <person name="Jin C."/>
        </authorList>
    </citation>
    <scope>NUCLEOTIDE SEQUENCE [LARGE SCALE GENOMIC DNA]</scope>
    <source>
        <strain evidence="6 7">AN110305</strain>
    </source>
</reference>
<gene>
    <name evidence="6" type="ORF">F0L68_21475</name>
</gene>
<comment type="subcellular location">
    <subcellularLocation>
        <location evidence="1">Membrane</location>
        <topology evidence="1">Single-pass membrane protein</topology>
    </subcellularLocation>
</comment>
<name>A0A5B2X8V5_9PSEU</name>
<reference evidence="6 7" key="1">
    <citation type="submission" date="2019-09" db="EMBL/GenBank/DDBJ databases">
        <title>Goodfellowia gen. nov., a new genus of the Pseudonocardineae related to Actinoalloteichus, containing Goodfellowia coeruleoviolacea gen. nov., comb. nov. gen. nov., comb. nov.</title>
        <authorList>
            <person name="Labeda D."/>
        </authorList>
    </citation>
    <scope>NUCLEOTIDE SEQUENCE [LARGE SCALE GENOMIC DNA]</scope>
    <source>
        <strain evidence="6 7">AN110305</strain>
    </source>
</reference>
<keyword evidence="2" id="KW-0812">Transmembrane</keyword>
<protein>
    <submittedName>
        <fullName evidence="6">Aminopeptidase</fullName>
    </submittedName>
</protein>
<keyword evidence="6" id="KW-0031">Aminopeptidase</keyword>
<dbReference type="GO" id="GO:0016020">
    <property type="term" value="C:membrane"/>
    <property type="evidence" value="ECO:0007669"/>
    <property type="project" value="UniProtKB-SubCell"/>
</dbReference>
<keyword evidence="3" id="KW-1133">Transmembrane helix</keyword>
<dbReference type="Proteomes" id="UP000323454">
    <property type="component" value="Unassembled WGS sequence"/>
</dbReference>
<feature type="region of interest" description="Disordered" evidence="5">
    <location>
        <begin position="319"/>
        <end position="343"/>
    </location>
</feature>
<evidence type="ECO:0000313" key="6">
    <source>
        <dbReference type="EMBL" id="KAA2259583.1"/>
    </source>
</evidence>
<accession>A0A5B2X8V5</accession>
<organism evidence="6 7">
    <name type="scientific">Solihabitans fulvus</name>
    <dbReference type="NCBI Taxonomy" id="1892852"/>
    <lineage>
        <taxon>Bacteria</taxon>
        <taxon>Bacillati</taxon>
        <taxon>Actinomycetota</taxon>
        <taxon>Actinomycetes</taxon>
        <taxon>Pseudonocardiales</taxon>
        <taxon>Pseudonocardiaceae</taxon>
        <taxon>Solihabitans</taxon>
    </lineage>
</organism>
<keyword evidence="6" id="KW-0645">Protease</keyword>
<keyword evidence="7" id="KW-1185">Reference proteome</keyword>
<dbReference type="EMBL" id="VUOB01000038">
    <property type="protein sequence ID" value="KAA2259583.1"/>
    <property type="molecule type" value="Genomic_DNA"/>
</dbReference>
<dbReference type="OrthoDB" id="5168289at2"/>
<evidence type="ECO:0000256" key="5">
    <source>
        <dbReference type="SAM" id="MobiDB-lite"/>
    </source>
</evidence>
<evidence type="ECO:0000256" key="1">
    <source>
        <dbReference type="ARBA" id="ARBA00004167"/>
    </source>
</evidence>
<dbReference type="PANTHER" id="PTHR30168">
    <property type="entry name" value="PUTATIVE MEMBRANE PROTEIN YPFJ"/>
    <property type="match status" value="1"/>
</dbReference>
<evidence type="ECO:0000256" key="4">
    <source>
        <dbReference type="ARBA" id="ARBA00023136"/>
    </source>
</evidence>
<sequence>MVGRAALDRRSVLVLVALVATLGLIAGCAQTVTGKARAVGAVDPGTVAGLPVSNGPSGPKSGVADAKLTVENGDGGDMDKLAVNTIADVQEYWAEQLPANFGGTKFTPVKRYVSYDSDAAGIEICKTSTAGLVNAMYCSLDDSVSWDRGQLLPMLTEKFGAISVVMVLAHELGHAVQTRLGELSNITQATPSIIREQQADCYAGNFFRWLAEGKSKHFQISTGDGLNKILTTMFFIKDNVGSNFTKQGAHGSAFDRVSAFQFGFTEGPKRCAKIDLPEYEKRKTEVPLDNQAINSGNLPVNDKQSRDLLESSLKATYEKSGANPPTLKDGSASCSDAKATPPASYCPSNNTISIDPDALNKIGTPPGKKGQSGGLGDFAAFAEISSRYALAVQKAAGLSLEGTSAGLRTACLTGSWGGAAKKGVGRVGTSALTLGAGDLDKAIAELLQDKSLIAADVNGKPVDSGFARVEAFRIGFLEGSDACSAKFN</sequence>
<dbReference type="PROSITE" id="PS51257">
    <property type="entry name" value="PROKAR_LIPOPROTEIN"/>
    <property type="match status" value="1"/>
</dbReference>
<dbReference type="PANTHER" id="PTHR30168:SF0">
    <property type="entry name" value="INNER MEMBRANE PROTEIN"/>
    <property type="match status" value="1"/>
</dbReference>
<comment type="caution">
    <text evidence="6">The sequence shown here is derived from an EMBL/GenBank/DDBJ whole genome shotgun (WGS) entry which is preliminary data.</text>
</comment>